<evidence type="ECO:0000256" key="2">
    <source>
        <dbReference type="ARBA" id="ARBA00022581"/>
    </source>
</evidence>
<reference evidence="10 11" key="1">
    <citation type="journal article" date="1994" name="Virology">
        <title>The Mastomys natalensis papillomavirus: nucleotide sequence, genome organization, and phylogenetic relationship of a rodent papillomavirus involved in tumorigenesis of cutaneous epithelia.</title>
        <authorList>
            <person name="Tan C.H."/>
            <person name="Tachezy R."/>
            <person name="Van Ranst M."/>
            <person name="Chan S.Y."/>
            <person name="Bernard H.U."/>
            <person name="Burk R.D."/>
        </authorList>
    </citation>
    <scope>NUCLEOTIDE SEQUENCE [LARGE SCALE GENOMIC DNA]</scope>
    <source>
        <strain evidence="11">Isolate African multimammate rat</strain>
    </source>
</reference>
<accession>Q84359</accession>
<feature type="region of interest" description="Disordered" evidence="9">
    <location>
        <begin position="508"/>
        <end position="530"/>
    </location>
</feature>
<evidence type="ECO:0000313" key="11">
    <source>
        <dbReference type="Proteomes" id="UP000007018"/>
    </source>
</evidence>
<keyword evidence="7" id="KW-1164">Virus endocytosis by host</keyword>
<dbReference type="EMBL" id="U01834">
    <property type="protein sequence ID" value="AAA67149.1"/>
    <property type="molecule type" value="Genomic_DNA"/>
</dbReference>
<dbReference type="KEGG" id="vg:1489003"/>
<feature type="disulfide bond" description="Interchain (with Cys-458)" evidence="7">
    <location>
        <position position="204"/>
    </location>
</feature>
<comment type="function">
    <text evidence="7 8">Forms an icosahedral capsid with a T=7 symmetry and a 50 nm diameter. The capsid is composed of 72 pentamers linked to each other by disulfide bonds and associated with L2 proteins. Binds to heparan sulfate proteoglycans on cell surface of basal layer keratinocytes to provide initial virion attachment. This binding mediates a conformational change in the virus capsid that facilitates efficient infection. The virion enters the host cell via endocytosis. During virus trafficking, L1 protein dissociates from the viral DNA and the genomic DNA is released to the host nucleus. The virion assembly takes place within the cell nucleus. Encapsulates the genomic DNA together with protein L2.</text>
</comment>
<keyword evidence="1 7" id="KW-0167">Capsid protein</keyword>
<dbReference type="Proteomes" id="UP000007018">
    <property type="component" value="Segment"/>
</dbReference>
<dbReference type="GO" id="GO:0042025">
    <property type="term" value="C:host cell nucleus"/>
    <property type="evidence" value="ECO:0007669"/>
    <property type="project" value="UniProtKB-SubCell"/>
</dbReference>
<comment type="subunit">
    <text evidence="7">Self-assembles into homopentamers. The capsid has an icosahedral symmetry and consists of 72 capsomers, with each capsomer being a pentamer of L1. Interacts with the minor capsid protein L2; this interaction is necessary for viral genome encapsidation. Interacts with protein E2; this interaction enhances E2-dependent replication and transcription activation.</text>
</comment>
<comment type="subcellular location">
    <subcellularLocation>
        <location evidence="7">Virion</location>
    </subcellularLocation>
    <subcellularLocation>
        <location evidence="7">Host nucleus</location>
    </subcellularLocation>
</comment>
<dbReference type="GO" id="GO:0005198">
    <property type="term" value="F:structural molecule activity"/>
    <property type="evidence" value="ECO:0007669"/>
    <property type="project" value="UniProtKB-UniRule"/>
</dbReference>
<dbReference type="PRINTS" id="PR00865">
    <property type="entry name" value="HPVCAPSIDL1"/>
</dbReference>
<comment type="similarity">
    <text evidence="7 8">Belongs to the papillomaviridae L1 protein family.</text>
</comment>
<dbReference type="InterPro" id="IPR036973">
    <property type="entry name" value="Capsid_L1_sf_Papillomavir"/>
</dbReference>
<evidence type="ECO:0000256" key="6">
    <source>
        <dbReference type="ARBA" id="ARBA00023296"/>
    </source>
</evidence>
<gene>
    <name evidence="7 8 10" type="primary">L1</name>
</gene>
<dbReference type="InterPro" id="IPR002210">
    <property type="entry name" value="Capsid_L1_Papillomavir"/>
</dbReference>
<keyword evidence="6 7" id="KW-1160">Virus entry into host cell</keyword>
<evidence type="ECO:0000256" key="1">
    <source>
        <dbReference type="ARBA" id="ARBA00022561"/>
    </source>
</evidence>
<keyword evidence="7" id="KW-1162">Viral penetration into host cytoplasm</keyword>
<sequence length="530" mass="59720">MSYIGAIMGRTIIYTRHCPDAGVTAGISIFQMAYWLPNNQKLYLPPAPVQRILSTDEFTTRTDIYYYASSDRLLTVGNPYYPILDGDTVTVPKVSPNQYRVFRCKLPDPNRFAFGEKSVYDPEKQRLAWCIRGVEIARGQPLGIGITGHPLYNRLEDVENPGKYPSAPGTDNRQNVGLDPKQTQMFIVGCVPAQGEHWSRALTCSNQVVKKGDCPPIQRMSGMIEDGDMGDIGYGNLDFRVLQENKSEVPLEVVDSICKYPDYLGMSKETHGNSCFFYARQARLYSRHFFNRAGVQGETVPESLYKKGKDGQAQSTLALATYSGTPSGSLVSSDAVLFNRPYWLERAQGQNNGILWNNDLFVTVLDNTRGTHFSISIATQDENDYTASNYKQYTRHVEEFELEFIFQLVKINLSTEVLAYLHGMDPSILDNWNLTLGPPNDGSLADKYRFIESLATKCPDNVEVTKPDPYKGRIFWNIDLTERLTADLDQFSLGRKFLYQHARISNRKRSLPASRNGGGTSSSSTKRRKK</sequence>
<dbReference type="GO" id="GO:0019062">
    <property type="term" value="P:virion attachment to host cell"/>
    <property type="evidence" value="ECO:0007669"/>
    <property type="project" value="UniProtKB-UniRule"/>
</dbReference>
<evidence type="ECO:0000256" key="4">
    <source>
        <dbReference type="ARBA" id="ARBA00022844"/>
    </source>
</evidence>
<evidence type="ECO:0000313" key="10">
    <source>
        <dbReference type="EMBL" id="AAA67149.1"/>
    </source>
</evidence>
<dbReference type="GO" id="GO:0039620">
    <property type="term" value="C:T=7 icosahedral viral capsid"/>
    <property type="evidence" value="ECO:0007669"/>
    <property type="project" value="UniProtKB-UniRule"/>
</dbReference>
<keyword evidence="11" id="KW-1185">Reference proteome</keyword>
<organism evidence="10 11">
    <name type="scientific">Mastomys natalensis papillomavirus (isolate African multimammate rat)</name>
    <name type="common">MnPV</name>
    <dbReference type="NCBI Taxonomy" id="654915"/>
    <lineage>
        <taxon>Viruses</taxon>
        <taxon>Monodnaviria</taxon>
        <taxon>Shotokuvirae</taxon>
        <taxon>Cossaviricota</taxon>
        <taxon>Papovaviricetes</taxon>
        <taxon>Zurhausenvirales</taxon>
        <taxon>Papillomaviridae</taxon>
        <taxon>Firstpapillomavirinae</taxon>
        <taxon>Iotapapillomavirus</taxon>
        <taxon>Mastomys natalensis papillomavirus</taxon>
    </lineage>
</organism>
<dbReference type="Pfam" id="PF00500">
    <property type="entry name" value="Late_protein_L1"/>
    <property type="match status" value="1"/>
</dbReference>
<dbReference type="RefSeq" id="NP_042019.1">
    <property type="nucleotide sequence ID" value="NC_001605.1"/>
</dbReference>
<keyword evidence="3 7" id="KW-1161">Viral attachment to host cell</keyword>
<keyword evidence="2 7" id="KW-0945">Host-virus interaction</keyword>
<dbReference type="GeneID" id="1489003"/>
<protein>
    <recommendedName>
        <fullName evidence="7 8">Major capsid protein L1</fullName>
    </recommendedName>
</protein>
<keyword evidence="5 7" id="KW-0426">Late protein</keyword>
<keyword evidence="7" id="KW-1048">Host nucleus</keyword>
<keyword evidence="8" id="KW-1145">T=7 icosahedral capsid protein</keyword>
<dbReference type="InterPro" id="IPR011222">
    <property type="entry name" value="dsDNA_vir_gr_I_capsid"/>
</dbReference>
<evidence type="ECO:0000256" key="9">
    <source>
        <dbReference type="SAM" id="MobiDB-lite"/>
    </source>
</evidence>
<dbReference type="HAMAP" id="MF_04002">
    <property type="entry name" value="PPV_L1"/>
    <property type="match status" value="1"/>
</dbReference>
<feature type="disulfide bond" description="Interchain (with Cys-204)" evidence="7">
    <location>
        <position position="458"/>
    </location>
</feature>
<evidence type="ECO:0000256" key="3">
    <source>
        <dbReference type="ARBA" id="ARBA00022804"/>
    </source>
</evidence>
<name>Q84359_MNPVA</name>
<keyword evidence="7" id="KW-1015">Disulfide bond</keyword>
<dbReference type="GO" id="GO:0075509">
    <property type="term" value="P:endocytosis involved in viral entry into host cell"/>
    <property type="evidence" value="ECO:0007669"/>
    <property type="project" value="UniProtKB-KW"/>
</dbReference>
<evidence type="ECO:0000256" key="5">
    <source>
        <dbReference type="ARBA" id="ARBA00022921"/>
    </source>
</evidence>
<dbReference type="Gene3D" id="2.60.175.20">
    <property type="entry name" value="Major capsid L1 (late) superfamily, Papillomavirus"/>
    <property type="match status" value="2"/>
</dbReference>
<evidence type="ECO:0000256" key="7">
    <source>
        <dbReference type="HAMAP-Rule" id="MF_04002"/>
    </source>
</evidence>
<dbReference type="SUPFAM" id="SSF88648">
    <property type="entry name" value="Group I dsDNA viruses"/>
    <property type="match status" value="1"/>
</dbReference>
<evidence type="ECO:0000256" key="8">
    <source>
        <dbReference type="RuleBase" id="RU361248"/>
    </source>
</evidence>
<organismHost>
    <name type="scientific">Mastomys natalensis</name>
    <name type="common">African soft-furred rat</name>
    <name type="synonym">Praomys natalensis</name>
    <dbReference type="NCBI Taxonomy" id="10112"/>
</organismHost>
<keyword evidence="4 7" id="KW-0946">Virion</keyword>
<proteinExistence type="inferred from homology"/>